<sequence length="136" mass="16173">MMCHENESWTRSLPIILLGLRTTWRTDFKSTPTELLYGEKIRLPFDFFEDTKFLPQSEFVQKLKATMKQVKLIPFSYNCKPKPFVFKDLQKCSHVFVHTDIIRQSLQPPYHGPYQVIKRSDKIFTLLVKIKMVTFL</sequence>
<dbReference type="PANTHER" id="PTHR38681">
    <property type="entry name" value="RETROVIRUS-RELATED POL POLYPROTEIN FROM TRANSPOSON 412-LIKE PROTEIN-RELATED"/>
    <property type="match status" value="1"/>
</dbReference>
<accession>A0A8X6SYC7</accession>
<dbReference type="EMBL" id="BMAW01049052">
    <property type="protein sequence ID" value="GFS68962.1"/>
    <property type="molecule type" value="Genomic_DNA"/>
</dbReference>
<comment type="caution">
    <text evidence="1">The sequence shown here is derived from an EMBL/GenBank/DDBJ whole genome shotgun (WGS) entry which is preliminary data.</text>
</comment>
<name>A0A8X6SYC7_NEPPI</name>
<dbReference type="Proteomes" id="UP000887013">
    <property type="component" value="Unassembled WGS sequence"/>
</dbReference>
<evidence type="ECO:0000313" key="2">
    <source>
        <dbReference type="Proteomes" id="UP000887013"/>
    </source>
</evidence>
<protein>
    <submittedName>
        <fullName evidence="1">Uncharacterized protein</fullName>
    </submittedName>
</protein>
<keyword evidence="2" id="KW-1185">Reference proteome</keyword>
<proteinExistence type="predicted"/>
<evidence type="ECO:0000313" key="1">
    <source>
        <dbReference type="EMBL" id="GFS68962.1"/>
    </source>
</evidence>
<dbReference type="PANTHER" id="PTHR38681:SF1">
    <property type="entry name" value="RETROVIRUS-RELATED POL POLYPROTEIN FROM TRANSPOSON 412-LIKE PROTEIN"/>
    <property type="match status" value="1"/>
</dbReference>
<organism evidence="1 2">
    <name type="scientific">Nephila pilipes</name>
    <name type="common">Giant wood spider</name>
    <name type="synonym">Nephila maculata</name>
    <dbReference type="NCBI Taxonomy" id="299642"/>
    <lineage>
        <taxon>Eukaryota</taxon>
        <taxon>Metazoa</taxon>
        <taxon>Ecdysozoa</taxon>
        <taxon>Arthropoda</taxon>
        <taxon>Chelicerata</taxon>
        <taxon>Arachnida</taxon>
        <taxon>Araneae</taxon>
        <taxon>Araneomorphae</taxon>
        <taxon>Entelegynae</taxon>
        <taxon>Araneoidea</taxon>
        <taxon>Nephilidae</taxon>
        <taxon>Nephila</taxon>
    </lineage>
</organism>
<dbReference type="OrthoDB" id="8067857at2759"/>
<reference evidence="1" key="1">
    <citation type="submission" date="2020-08" db="EMBL/GenBank/DDBJ databases">
        <title>Multicomponent nature underlies the extraordinary mechanical properties of spider dragline silk.</title>
        <authorList>
            <person name="Kono N."/>
            <person name="Nakamura H."/>
            <person name="Mori M."/>
            <person name="Yoshida Y."/>
            <person name="Ohtoshi R."/>
            <person name="Malay A.D."/>
            <person name="Moran D.A.P."/>
            <person name="Tomita M."/>
            <person name="Numata K."/>
            <person name="Arakawa K."/>
        </authorList>
    </citation>
    <scope>NUCLEOTIDE SEQUENCE</scope>
</reference>
<gene>
    <name evidence="1" type="primary">AVEN_113473_1</name>
    <name evidence="1" type="ORF">NPIL_609321</name>
</gene>
<dbReference type="AlphaFoldDB" id="A0A8X6SYC7"/>